<feature type="region of interest" description="Disordered" evidence="1">
    <location>
        <begin position="1"/>
        <end position="34"/>
    </location>
</feature>
<dbReference type="Gene3D" id="3.30.420.40">
    <property type="match status" value="2"/>
</dbReference>
<gene>
    <name evidence="2" type="ORF">ACJMK2_030524</name>
</gene>
<dbReference type="InterPro" id="IPR043129">
    <property type="entry name" value="ATPase_NBD"/>
</dbReference>
<keyword evidence="3" id="KW-1185">Reference proteome</keyword>
<evidence type="ECO:0000256" key="1">
    <source>
        <dbReference type="SAM" id="MobiDB-lite"/>
    </source>
</evidence>
<comment type="caution">
    <text evidence="2">The sequence shown here is derived from an EMBL/GenBank/DDBJ whole genome shotgun (WGS) entry which is preliminary data.</text>
</comment>
<name>A0ABD3WVY7_SINWO</name>
<sequence>MADDTSRIPTDAPDSATGFTSDTQSSMETSVPVKDSTVVDASHTDDTMSFKIVSAIDFGTTFSGYAYSFSSNPDKIYTNKNWGQTQGFLLHKTPTCLLLKPDGEFDSFGFEAVSKYNDLAEEDADAYYYFDRFKMKLYDNKELNTDILLEDAKGKQMLAIEVFSKSLTYIKWHMLRALGNNLEYEPDPQSIRWVLTVPAIWDENAKQFMREVAFRGGLIDDVYSNRLVIALEPEAASLYCRTLPANTFLGYDEDSGMKPKFEPGTKYLVVDAGGGTIDIVAHKVRKDGKIRELYRATGGAWGGTIVDQQFVNLMYKIFGEDFISTFRNEYPKDFVELLQDFEVKKRGESETIRVSLPYNFCNFKHLGRSAKDCIQNFSQEHNTGIKFSSGKLVLSSSLVQELFVDCLNQINDHIDSLLHKSKLKDINYIFLVGGFAESSRLQKSIKTRFSEKVIVLIPEEPSLTVVRGAVAFGRDPSSICQRICRFTYGVGSYLPFNEGEHREDLKVISDGMTLCKNIFQPWAEAGEVIGHNEIWRESYTPIITNQKGIIFEFYKSSKRNVKYIDEEGVEKCGCLVVEMPDLTGDKDRSVDLEVVFGGTEIKVTAFDHTSNTKRETYIDFLAI</sequence>
<dbReference type="CDD" id="cd10229">
    <property type="entry name" value="ASKHA_NBD_HSP70_HSPA12"/>
    <property type="match status" value="1"/>
</dbReference>
<dbReference type="AlphaFoldDB" id="A0ABD3WVY7"/>
<organism evidence="2 3">
    <name type="scientific">Sinanodonta woodiana</name>
    <name type="common">Chinese pond mussel</name>
    <name type="synonym">Anodonta woodiana</name>
    <dbReference type="NCBI Taxonomy" id="1069815"/>
    <lineage>
        <taxon>Eukaryota</taxon>
        <taxon>Metazoa</taxon>
        <taxon>Spiralia</taxon>
        <taxon>Lophotrochozoa</taxon>
        <taxon>Mollusca</taxon>
        <taxon>Bivalvia</taxon>
        <taxon>Autobranchia</taxon>
        <taxon>Heteroconchia</taxon>
        <taxon>Palaeoheterodonta</taxon>
        <taxon>Unionida</taxon>
        <taxon>Unionoidea</taxon>
        <taxon>Unionidae</taxon>
        <taxon>Unioninae</taxon>
        <taxon>Sinanodonta</taxon>
    </lineage>
</organism>
<dbReference type="PANTHER" id="PTHR14187:SF5">
    <property type="entry name" value="HEAT SHOCK 70 KDA PROTEIN 12A"/>
    <property type="match status" value="1"/>
</dbReference>
<evidence type="ECO:0000313" key="3">
    <source>
        <dbReference type="Proteomes" id="UP001634394"/>
    </source>
</evidence>
<evidence type="ECO:0000313" key="2">
    <source>
        <dbReference type="EMBL" id="KAL3878154.1"/>
    </source>
</evidence>
<reference evidence="2 3" key="1">
    <citation type="submission" date="2024-11" db="EMBL/GenBank/DDBJ databases">
        <title>Chromosome-level genome assembly of the freshwater bivalve Anodonta woodiana.</title>
        <authorList>
            <person name="Chen X."/>
        </authorList>
    </citation>
    <scope>NUCLEOTIDE SEQUENCE [LARGE SCALE GENOMIC DNA]</scope>
    <source>
        <strain evidence="2">MN2024</strain>
        <tissue evidence="2">Gills</tissue>
    </source>
</reference>
<dbReference type="Gene3D" id="3.90.640.10">
    <property type="entry name" value="Actin, Chain A, domain 4"/>
    <property type="match status" value="1"/>
</dbReference>
<feature type="compositionally biased region" description="Polar residues" evidence="1">
    <location>
        <begin position="17"/>
        <end position="29"/>
    </location>
</feature>
<dbReference type="Proteomes" id="UP001634394">
    <property type="component" value="Unassembled WGS sequence"/>
</dbReference>
<proteinExistence type="predicted"/>
<accession>A0ABD3WVY7</accession>
<dbReference type="PANTHER" id="PTHR14187">
    <property type="entry name" value="ALPHA KINASE/ELONGATION FACTOR 2 KINASE"/>
    <property type="match status" value="1"/>
</dbReference>
<dbReference type="SUPFAM" id="SSF53067">
    <property type="entry name" value="Actin-like ATPase domain"/>
    <property type="match status" value="2"/>
</dbReference>
<dbReference type="EMBL" id="JBJQND010000004">
    <property type="protein sequence ID" value="KAL3878154.1"/>
    <property type="molecule type" value="Genomic_DNA"/>
</dbReference>
<evidence type="ECO:0008006" key="4">
    <source>
        <dbReference type="Google" id="ProtNLM"/>
    </source>
</evidence>
<protein>
    <recommendedName>
        <fullName evidence="4">Heat shock 70 kDa protein 12A</fullName>
    </recommendedName>
</protein>